<dbReference type="Proteomes" id="UP000479190">
    <property type="component" value="Unassembled WGS sequence"/>
</dbReference>
<keyword evidence="3" id="KW-1185">Reference proteome</keyword>
<dbReference type="AlphaFoldDB" id="A0A6H5I2C3"/>
<sequence length="84" mass="9650">MSCMTPSWRLNFDGDVRIVRLRGRHRQWWLSPSTPMADRTRSERCHPPGARRTPSSQLAKLLTEAYDGGTAHHQQEGSGNHHHH</sequence>
<proteinExistence type="predicted"/>
<accession>A0A6H5I2C3</accession>
<evidence type="ECO:0000313" key="2">
    <source>
        <dbReference type="EMBL" id="CAB0030485.1"/>
    </source>
</evidence>
<dbReference type="EMBL" id="CADCXV010000490">
    <property type="protein sequence ID" value="CAB0030485.1"/>
    <property type="molecule type" value="Genomic_DNA"/>
</dbReference>
<feature type="region of interest" description="Disordered" evidence="1">
    <location>
        <begin position="32"/>
        <end position="84"/>
    </location>
</feature>
<evidence type="ECO:0000256" key="1">
    <source>
        <dbReference type="SAM" id="MobiDB-lite"/>
    </source>
</evidence>
<gene>
    <name evidence="2" type="ORF">TBRA_LOCUS2484</name>
</gene>
<evidence type="ECO:0000313" key="3">
    <source>
        <dbReference type="Proteomes" id="UP000479190"/>
    </source>
</evidence>
<name>A0A6H5I2C3_9HYME</name>
<feature type="non-terminal residue" evidence="2">
    <location>
        <position position="84"/>
    </location>
</feature>
<reference evidence="2 3" key="1">
    <citation type="submission" date="2020-02" db="EMBL/GenBank/DDBJ databases">
        <authorList>
            <person name="Ferguson B K."/>
        </authorList>
    </citation>
    <scope>NUCLEOTIDE SEQUENCE [LARGE SCALE GENOMIC DNA]</scope>
</reference>
<organism evidence="2 3">
    <name type="scientific">Trichogramma brassicae</name>
    <dbReference type="NCBI Taxonomy" id="86971"/>
    <lineage>
        <taxon>Eukaryota</taxon>
        <taxon>Metazoa</taxon>
        <taxon>Ecdysozoa</taxon>
        <taxon>Arthropoda</taxon>
        <taxon>Hexapoda</taxon>
        <taxon>Insecta</taxon>
        <taxon>Pterygota</taxon>
        <taxon>Neoptera</taxon>
        <taxon>Endopterygota</taxon>
        <taxon>Hymenoptera</taxon>
        <taxon>Apocrita</taxon>
        <taxon>Proctotrupomorpha</taxon>
        <taxon>Chalcidoidea</taxon>
        <taxon>Trichogrammatidae</taxon>
        <taxon>Trichogramma</taxon>
    </lineage>
</organism>
<protein>
    <submittedName>
        <fullName evidence="2">Uncharacterized protein</fullName>
    </submittedName>
</protein>